<dbReference type="AlphaFoldDB" id="A0A6N6MID5"/>
<comment type="caution">
    <text evidence="1">The sequence shown here is derived from an EMBL/GenBank/DDBJ whole genome shotgun (WGS) entry which is preliminary data.</text>
</comment>
<reference evidence="1 2" key="1">
    <citation type="submission" date="2019-09" db="EMBL/GenBank/DDBJ databases">
        <title>YIM 132548 draft genome.</title>
        <authorList>
            <person name="Jiang L."/>
        </authorList>
    </citation>
    <scope>NUCLEOTIDE SEQUENCE [LARGE SCALE GENOMIC DNA]</scope>
    <source>
        <strain evidence="1 2">YIM 132548</strain>
    </source>
</reference>
<dbReference type="EMBL" id="VZZJ01000031">
    <property type="protein sequence ID" value="KAB1070163.1"/>
    <property type="molecule type" value="Genomic_DNA"/>
</dbReference>
<keyword evidence="2" id="KW-1185">Reference proteome</keyword>
<evidence type="ECO:0000313" key="2">
    <source>
        <dbReference type="Proteomes" id="UP000441523"/>
    </source>
</evidence>
<organism evidence="1 2">
    <name type="scientific">Methylobacterium planeticum</name>
    <dbReference type="NCBI Taxonomy" id="2615211"/>
    <lineage>
        <taxon>Bacteria</taxon>
        <taxon>Pseudomonadati</taxon>
        <taxon>Pseudomonadota</taxon>
        <taxon>Alphaproteobacteria</taxon>
        <taxon>Hyphomicrobiales</taxon>
        <taxon>Methylobacteriaceae</taxon>
        <taxon>Methylobacterium</taxon>
    </lineage>
</organism>
<evidence type="ECO:0000313" key="1">
    <source>
        <dbReference type="EMBL" id="KAB1070163.1"/>
    </source>
</evidence>
<gene>
    <name evidence="1" type="ORF">F6X51_23635</name>
</gene>
<dbReference type="Proteomes" id="UP000441523">
    <property type="component" value="Unassembled WGS sequence"/>
</dbReference>
<proteinExistence type="predicted"/>
<accession>A0A6N6MID5</accession>
<sequence>MSPAKTAARSEAELWRAQQAVAEAALNFVNDYLGCGMGADDTPLTSTGKARLLAMLRAVSFVESRHGTAGANQPARDPIQCGNPRDAWWKELTGQSGTCSRLIRGQGLSAVWANQVAAAAEGSAGFPDAAALGKLAEAKAGHRDPGFSPMHSYLWGAIYLIHRTNTTAGDRTFQCRDLSCSRLVDGAVAYNGGGDPAYRTKIDAALTSGWAGSPRGDRPKRQDRGFIDLARAVAARRQINAAPVCPIAFPGAG</sequence>
<protein>
    <submittedName>
        <fullName evidence="1">Uncharacterized protein</fullName>
    </submittedName>
</protein>
<name>A0A6N6MID5_9HYPH</name>
<dbReference type="RefSeq" id="WP_150966128.1">
    <property type="nucleotide sequence ID" value="NZ_VZZJ01000031.1"/>
</dbReference>